<evidence type="ECO:0000313" key="2">
    <source>
        <dbReference type="EMBL" id="NBE51437.1"/>
    </source>
</evidence>
<proteinExistence type="predicted"/>
<keyword evidence="3" id="KW-1185">Reference proteome</keyword>
<evidence type="ECO:0000256" key="1">
    <source>
        <dbReference type="SAM" id="Phobius"/>
    </source>
</evidence>
<feature type="transmembrane region" description="Helical" evidence="1">
    <location>
        <begin position="26"/>
        <end position="46"/>
    </location>
</feature>
<dbReference type="AlphaFoldDB" id="A0A964UR13"/>
<reference evidence="2" key="1">
    <citation type="submission" date="2020-01" db="EMBL/GenBank/DDBJ databases">
        <title>Whole-genome analyses of novel actinobacteria.</title>
        <authorList>
            <person name="Sahin N."/>
        </authorList>
    </citation>
    <scope>NUCLEOTIDE SEQUENCE</scope>
    <source>
        <strain evidence="2">YC537</strain>
    </source>
</reference>
<dbReference type="OrthoDB" id="4350641at2"/>
<evidence type="ECO:0008006" key="4">
    <source>
        <dbReference type="Google" id="ProtNLM"/>
    </source>
</evidence>
<evidence type="ECO:0000313" key="3">
    <source>
        <dbReference type="Proteomes" id="UP000598297"/>
    </source>
</evidence>
<protein>
    <recommendedName>
        <fullName evidence="4">Integral membrane protein</fullName>
    </recommendedName>
</protein>
<accession>A0A964UR13</accession>
<feature type="transmembrane region" description="Helical" evidence="1">
    <location>
        <begin position="52"/>
        <end position="71"/>
    </location>
</feature>
<comment type="caution">
    <text evidence="2">The sequence shown here is derived from an EMBL/GenBank/DDBJ whole genome shotgun (WGS) entry which is preliminary data.</text>
</comment>
<dbReference type="Proteomes" id="UP000598297">
    <property type="component" value="Unassembled WGS sequence"/>
</dbReference>
<gene>
    <name evidence="2" type="ORF">GUY60_08350</name>
</gene>
<name>A0A964UR13_9ACTN</name>
<keyword evidence="1" id="KW-0472">Membrane</keyword>
<dbReference type="RefSeq" id="WP_161695441.1">
    <property type="nucleotide sequence ID" value="NZ_JAAAHS010000040.1"/>
</dbReference>
<dbReference type="EMBL" id="JAAAHS010000040">
    <property type="protein sequence ID" value="NBE51437.1"/>
    <property type="molecule type" value="Genomic_DNA"/>
</dbReference>
<keyword evidence="1" id="KW-0812">Transmembrane</keyword>
<organism evidence="2 3">
    <name type="scientific">Streptomyces boluensis</name>
    <dbReference type="NCBI Taxonomy" id="1775135"/>
    <lineage>
        <taxon>Bacteria</taxon>
        <taxon>Bacillati</taxon>
        <taxon>Actinomycetota</taxon>
        <taxon>Actinomycetes</taxon>
        <taxon>Kitasatosporales</taxon>
        <taxon>Streptomycetaceae</taxon>
        <taxon>Streptomyces</taxon>
    </lineage>
</organism>
<keyword evidence="1" id="KW-1133">Transmembrane helix</keyword>
<sequence length="280" mass="28380">MAAPLPRASREARKTRETRPGAGLRALRAAVFTAVCVALSAGGHILASSSTVPLWSLATGFLVVLVVALPLAGRRRSLPGIAASLTVGQLGLHALFEVGQQGTHTAPASADAALIERAAHLVCGAGASVISPAEARRILTSAGLDPSSTAGAHVHGGGAAAAVQSAAPGMDMSLLPEVPMLLGHLLAGLAAGWLLRRGDLALLRLVELSTYGVEEGAFVRSLRGALALVRVLCVGLPALPGTGVGMPRGTQWARWQPRTAVLDDTVIRRGPPASGFGLAA</sequence>